<dbReference type="AlphaFoldDB" id="A0AAV2IT40"/>
<name>A0AAV2IT40_KNICA</name>
<proteinExistence type="predicted"/>
<evidence type="ECO:0000313" key="2">
    <source>
        <dbReference type="Proteomes" id="UP001497482"/>
    </source>
</evidence>
<reference evidence="1 2" key="1">
    <citation type="submission" date="2024-04" db="EMBL/GenBank/DDBJ databases">
        <authorList>
            <person name="Waldvogel A.-M."/>
            <person name="Schoenle A."/>
        </authorList>
    </citation>
    <scope>NUCLEOTIDE SEQUENCE [LARGE SCALE GENOMIC DNA]</scope>
</reference>
<dbReference type="EMBL" id="OZ035823">
    <property type="protein sequence ID" value="CAL1568381.1"/>
    <property type="molecule type" value="Genomic_DNA"/>
</dbReference>
<gene>
    <name evidence="1" type="ORF">KC01_LOCUS1015</name>
</gene>
<keyword evidence="2" id="KW-1185">Reference proteome</keyword>
<protein>
    <submittedName>
        <fullName evidence="1">Uncharacterized protein</fullName>
    </submittedName>
</protein>
<evidence type="ECO:0000313" key="1">
    <source>
        <dbReference type="EMBL" id="CAL1568381.1"/>
    </source>
</evidence>
<dbReference type="Proteomes" id="UP001497482">
    <property type="component" value="Chromosome 1"/>
</dbReference>
<organism evidence="1 2">
    <name type="scientific">Knipowitschia caucasica</name>
    <name type="common">Caucasian dwarf goby</name>
    <name type="synonym">Pomatoschistus caucasicus</name>
    <dbReference type="NCBI Taxonomy" id="637954"/>
    <lineage>
        <taxon>Eukaryota</taxon>
        <taxon>Metazoa</taxon>
        <taxon>Chordata</taxon>
        <taxon>Craniata</taxon>
        <taxon>Vertebrata</taxon>
        <taxon>Euteleostomi</taxon>
        <taxon>Actinopterygii</taxon>
        <taxon>Neopterygii</taxon>
        <taxon>Teleostei</taxon>
        <taxon>Neoteleostei</taxon>
        <taxon>Acanthomorphata</taxon>
        <taxon>Gobiaria</taxon>
        <taxon>Gobiiformes</taxon>
        <taxon>Gobioidei</taxon>
        <taxon>Gobiidae</taxon>
        <taxon>Gobiinae</taxon>
        <taxon>Knipowitschia</taxon>
    </lineage>
</organism>
<accession>A0AAV2IT40</accession>
<sequence length="166" mass="18232">MQTVINQERARQMELTGKPSIRDESGNGEEDSLFLESGQLLCENNPHRPPARFTLASAHFTSSATLPKQHFVHSRLLRSSHAALFPVQSPPHRSFVLTLVRSGLNLFVVCGEFRGIREKGNPSYPENPFRASLAVSKPGITAAVCASRFQGQPRASPLLLTLSTEP</sequence>